<evidence type="ECO:0000256" key="11">
    <source>
        <dbReference type="ARBA" id="ARBA00030204"/>
    </source>
</evidence>
<comment type="similarity">
    <text evidence="4 16">Belongs to the class-III pyridoxal-phosphate-dependent aminotransferase family.</text>
</comment>
<feature type="non-terminal residue" evidence="17">
    <location>
        <position position="440"/>
    </location>
</feature>
<comment type="pathway">
    <text evidence="3">Amino-acid degradation; 4-aminobutanoate degradation.</text>
</comment>
<evidence type="ECO:0000256" key="16">
    <source>
        <dbReference type="RuleBase" id="RU003560"/>
    </source>
</evidence>
<evidence type="ECO:0000256" key="13">
    <source>
        <dbReference type="ARBA" id="ARBA00031787"/>
    </source>
</evidence>
<keyword evidence="18" id="KW-1185">Reference proteome</keyword>
<dbReference type="SUPFAM" id="SSF53383">
    <property type="entry name" value="PLP-dependent transferases"/>
    <property type="match status" value="1"/>
</dbReference>
<dbReference type="GO" id="GO:0034386">
    <property type="term" value="F:4-aminobutyrate:2-oxoglutarate transaminase activity"/>
    <property type="evidence" value="ECO:0007669"/>
    <property type="project" value="UniProtKB-EC"/>
</dbReference>
<dbReference type="InterPro" id="IPR015424">
    <property type="entry name" value="PyrdxlP-dep_Trfase"/>
</dbReference>
<dbReference type="EC" id="2.6.1.22" evidence="5"/>
<dbReference type="Gene3D" id="3.90.1150.10">
    <property type="entry name" value="Aspartate Aminotransferase, domain 1"/>
    <property type="match status" value="1"/>
</dbReference>
<evidence type="ECO:0000313" key="17">
    <source>
        <dbReference type="EMBL" id="SMP72861.1"/>
    </source>
</evidence>
<dbReference type="AlphaFoldDB" id="A0AA46AKR6"/>
<evidence type="ECO:0000256" key="1">
    <source>
        <dbReference type="ARBA" id="ARBA00001750"/>
    </source>
</evidence>
<comment type="caution">
    <text evidence="17">The sequence shown here is derived from an EMBL/GenBank/DDBJ whole genome shotgun (WGS) entry which is preliminary data.</text>
</comment>
<dbReference type="RefSeq" id="WP_283410943.1">
    <property type="nucleotide sequence ID" value="NZ_FXUF01000036.1"/>
</dbReference>
<dbReference type="EC" id="2.6.1.19" evidence="6"/>
<dbReference type="Gene3D" id="3.40.640.10">
    <property type="entry name" value="Type I PLP-dependent aspartate aminotransferase-like (Major domain)"/>
    <property type="match status" value="1"/>
</dbReference>
<evidence type="ECO:0000256" key="8">
    <source>
        <dbReference type="ARBA" id="ARBA00022679"/>
    </source>
</evidence>
<dbReference type="GO" id="GO:0047298">
    <property type="term" value="F:(S)-3-amino-2-methylpropionate transaminase activity"/>
    <property type="evidence" value="ECO:0007669"/>
    <property type="project" value="UniProtKB-EC"/>
</dbReference>
<dbReference type="FunFam" id="3.40.640.10:FF:000013">
    <property type="entry name" value="4-aminobutyrate aminotransferase"/>
    <property type="match status" value="1"/>
</dbReference>
<dbReference type="InterPro" id="IPR050103">
    <property type="entry name" value="Class-III_PLP-dep_AT"/>
</dbReference>
<organism evidence="17 18">
    <name type="scientific">Anoxynatronum buryatiense</name>
    <dbReference type="NCBI Taxonomy" id="489973"/>
    <lineage>
        <taxon>Bacteria</taxon>
        <taxon>Bacillati</taxon>
        <taxon>Bacillota</taxon>
        <taxon>Clostridia</taxon>
        <taxon>Eubacteriales</taxon>
        <taxon>Clostridiaceae</taxon>
        <taxon>Anoxynatronum</taxon>
    </lineage>
</organism>
<dbReference type="PIRSF" id="PIRSF000521">
    <property type="entry name" value="Transaminase_4ab_Lys_Orn"/>
    <property type="match status" value="1"/>
</dbReference>
<dbReference type="NCBIfam" id="TIGR00700">
    <property type="entry name" value="GABAtrnsam"/>
    <property type="match status" value="1"/>
</dbReference>
<evidence type="ECO:0000313" key="18">
    <source>
        <dbReference type="Proteomes" id="UP001158066"/>
    </source>
</evidence>
<evidence type="ECO:0000256" key="10">
    <source>
        <dbReference type="ARBA" id="ARBA00029760"/>
    </source>
</evidence>
<evidence type="ECO:0000256" key="9">
    <source>
        <dbReference type="ARBA" id="ARBA00022898"/>
    </source>
</evidence>
<dbReference type="InterPro" id="IPR004632">
    <property type="entry name" value="4NH2But_aminotransferase_bac"/>
</dbReference>
<evidence type="ECO:0000256" key="12">
    <source>
        <dbReference type="ARBA" id="ARBA00030857"/>
    </source>
</evidence>
<comment type="cofactor">
    <cofactor evidence="2">
        <name>pyridoxal 5'-phosphate</name>
        <dbReference type="ChEBI" id="CHEBI:597326"/>
    </cofactor>
</comment>
<evidence type="ECO:0000256" key="4">
    <source>
        <dbReference type="ARBA" id="ARBA00008954"/>
    </source>
</evidence>
<dbReference type="PANTHER" id="PTHR11986:SF58">
    <property type="entry name" value="LEUCINE_METHIONINE RACEMASE"/>
    <property type="match status" value="1"/>
</dbReference>
<evidence type="ECO:0000256" key="7">
    <source>
        <dbReference type="ARBA" id="ARBA00022576"/>
    </source>
</evidence>
<evidence type="ECO:0000256" key="6">
    <source>
        <dbReference type="ARBA" id="ARBA00012912"/>
    </source>
</evidence>
<evidence type="ECO:0000256" key="5">
    <source>
        <dbReference type="ARBA" id="ARBA00012876"/>
    </source>
</evidence>
<dbReference type="GO" id="GO:0030170">
    <property type="term" value="F:pyridoxal phosphate binding"/>
    <property type="evidence" value="ECO:0007669"/>
    <property type="project" value="InterPro"/>
</dbReference>
<keyword evidence="8" id="KW-0808">Transferase</keyword>
<dbReference type="Pfam" id="PF00202">
    <property type="entry name" value="Aminotran_3"/>
    <property type="match status" value="1"/>
</dbReference>
<evidence type="ECO:0000256" key="2">
    <source>
        <dbReference type="ARBA" id="ARBA00001933"/>
    </source>
</evidence>
<evidence type="ECO:0000256" key="15">
    <source>
        <dbReference type="ARBA" id="ARBA00050054"/>
    </source>
</evidence>
<name>A0AA46AKR6_9CLOT</name>
<dbReference type="GO" id="GO:0009448">
    <property type="term" value="P:gamma-aminobutyric acid metabolic process"/>
    <property type="evidence" value="ECO:0007669"/>
    <property type="project" value="InterPro"/>
</dbReference>
<keyword evidence="9 16" id="KW-0663">Pyridoxal phosphate</keyword>
<dbReference type="Proteomes" id="UP001158066">
    <property type="component" value="Unassembled WGS sequence"/>
</dbReference>
<comment type="catalytic activity">
    <reaction evidence="14">
        <text>4-aminobutanoate + 2-oxoglutarate = succinate semialdehyde + L-glutamate</text>
        <dbReference type="Rhea" id="RHEA:23352"/>
        <dbReference type="ChEBI" id="CHEBI:16810"/>
        <dbReference type="ChEBI" id="CHEBI:29985"/>
        <dbReference type="ChEBI" id="CHEBI:57706"/>
        <dbReference type="ChEBI" id="CHEBI:59888"/>
        <dbReference type="EC" id="2.6.1.19"/>
    </reaction>
</comment>
<sequence length="440" mass="47865">MPLQGPRIITPVPGPKSQELLKLREANVPAGVSVNTPVFVEKGEGALFQDVDGNVFLDFVGGIGVLNIGYSHPEVIDAVKTQAEKFFHTSINVVLYEDYMRVAEKMNQLLPGDFQKKTMLVNSGAEAVENAIKIARKHTGRSEIIVFTGAFHGRTNLTMGMTSKVKPYKFGFGPFAPGIHRALYPYCYRCPYDKERATCGLYCAGQFEAFFLEEVDPTDVAAIILEPIQGEGGFVQIPDEYITVLRDICDTHGIILIADEIQTSFGRTGKLFATEHWPAAPDMWTTAKSIAGGLPISTVTGRADIMDASHAGGIGGTYSGNPVAAAAALKVMDIMERDNFPGRAEELGHLFRSRLNKMKDTYSLIGDVRGRGVMLALELVKDRTTKAPAKDETNAIIKECWENGLVLLSAGARGNVIRFLVPLVITDEQLQAGLDILEAA</sequence>
<evidence type="ECO:0000256" key="14">
    <source>
        <dbReference type="ARBA" id="ARBA00048021"/>
    </source>
</evidence>
<reference evidence="17" key="1">
    <citation type="submission" date="2017-05" db="EMBL/GenBank/DDBJ databases">
        <authorList>
            <person name="Varghese N."/>
            <person name="Submissions S."/>
        </authorList>
    </citation>
    <scope>NUCLEOTIDE SEQUENCE</scope>
    <source>
        <strain evidence="17">Su22</strain>
    </source>
</reference>
<dbReference type="PANTHER" id="PTHR11986">
    <property type="entry name" value="AMINOTRANSFERASE CLASS III"/>
    <property type="match status" value="1"/>
</dbReference>
<proteinExistence type="inferred from homology"/>
<dbReference type="CDD" id="cd00610">
    <property type="entry name" value="OAT_like"/>
    <property type="match status" value="1"/>
</dbReference>
<keyword evidence="7 17" id="KW-0032">Aminotransferase</keyword>
<dbReference type="EMBL" id="FXUF01000036">
    <property type="protein sequence ID" value="SMP72861.1"/>
    <property type="molecule type" value="Genomic_DNA"/>
</dbReference>
<dbReference type="InterPro" id="IPR005814">
    <property type="entry name" value="Aminotrans_3"/>
</dbReference>
<comment type="catalytic activity">
    <reaction evidence="1">
        <text>(S)-3-amino-2-methylpropanoate + 2-oxoglutarate = 2-methyl-3-oxopropanoate + L-glutamate</text>
        <dbReference type="Rhea" id="RHEA:13993"/>
        <dbReference type="ChEBI" id="CHEBI:16810"/>
        <dbReference type="ChEBI" id="CHEBI:29985"/>
        <dbReference type="ChEBI" id="CHEBI:57700"/>
        <dbReference type="ChEBI" id="CHEBI:58655"/>
        <dbReference type="EC" id="2.6.1.22"/>
    </reaction>
</comment>
<evidence type="ECO:0000256" key="3">
    <source>
        <dbReference type="ARBA" id="ARBA00005176"/>
    </source>
</evidence>
<dbReference type="GO" id="GO:0042802">
    <property type="term" value="F:identical protein binding"/>
    <property type="evidence" value="ECO:0007669"/>
    <property type="project" value="TreeGrafter"/>
</dbReference>
<dbReference type="InterPro" id="IPR015421">
    <property type="entry name" value="PyrdxlP-dep_Trfase_major"/>
</dbReference>
<accession>A0AA46AKR6</accession>
<protein>
    <recommendedName>
        <fullName evidence="12">(S)-3-amino-2-methylpropionate transaminase</fullName>
        <ecNumber evidence="6">2.6.1.19</ecNumber>
        <ecNumber evidence="5">2.6.1.22</ecNumber>
    </recommendedName>
    <alternativeName>
        <fullName evidence="13">GABA aminotransferase</fullName>
    </alternativeName>
    <alternativeName>
        <fullName evidence="11">Gamma-amino-N-butyrate transaminase</fullName>
    </alternativeName>
    <alternativeName>
        <fullName evidence="15">Glutamate:succinic semialdehyde transaminase</fullName>
    </alternativeName>
    <alternativeName>
        <fullName evidence="10">L-AIBAT</fullName>
    </alternativeName>
</protein>
<dbReference type="InterPro" id="IPR015422">
    <property type="entry name" value="PyrdxlP-dep_Trfase_small"/>
</dbReference>
<gene>
    <name evidence="17" type="ORF">SAMN06296020_1361</name>
</gene>